<dbReference type="InterPro" id="IPR036188">
    <property type="entry name" value="FAD/NAD-bd_sf"/>
</dbReference>
<reference evidence="7" key="1">
    <citation type="submission" date="2020-02" db="EMBL/GenBank/DDBJ databases">
        <authorList>
            <person name="Meier V. D."/>
        </authorList>
    </citation>
    <scope>NUCLEOTIDE SEQUENCE</scope>
    <source>
        <strain evidence="7">AVDCRST_MAG67</strain>
    </source>
</reference>
<feature type="domain" description="FAD dependent oxidoreductase" evidence="6">
    <location>
        <begin position="10"/>
        <end position="360"/>
    </location>
</feature>
<evidence type="ECO:0000259" key="6">
    <source>
        <dbReference type="Pfam" id="PF01266"/>
    </source>
</evidence>
<protein>
    <recommendedName>
        <fullName evidence="5">glycine oxidase</fullName>
        <ecNumber evidence="5">1.4.3.19</ecNumber>
    </recommendedName>
</protein>
<dbReference type="PANTHER" id="PTHR13847:SF289">
    <property type="entry name" value="GLYCINE OXIDASE"/>
    <property type="match status" value="1"/>
</dbReference>
<dbReference type="GO" id="GO:0043799">
    <property type="term" value="F:glycine oxidase activity"/>
    <property type="evidence" value="ECO:0007669"/>
    <property type="project" value="UniProtKB-EC"/>
</dbReference>
<dbReference type="EMBL" id="CADCVQ010000053">
    <property type="protein sequence ID" value="CAA9485050.1"/>
    <property type="molecule type" value="Genomic_DNA"/>
</dbReference>
<proteinExistence type="predicted"/>
<dbReference type="UniPathway" id="UPA00060"/>
<keyword evidence="3 7" id="KW-0560">Oxidoreductase</keyword>
<dbReference type="InterPro" id="IPR012727">
    <property type="entry name" value="Gly_oxidase_ThiO"/>
</dbReference>
<comment type="catalytic activity">
    <reaction evidence="4">
        <text>glycine + O2 + H2O = glyoxylate + H2O2 + NH4(+)</text>
        <dbReference type="Rhea" id="RHEA:11532"/>
        <dbReference type="ChEBI" id="CHEBI:15377"/>
        <dbReference type="ChEBI" id="CHEBI:15379"/>
        <dbReference type="ChEBI" id="CHEBI:16240"/>
        <dbReference type="ChEBI" id="CHEBI:28938"/>
        <dbReference type="ChEBI" id="CHEBI:36655"/>
        <dbReference type="ChEBI" id="CHEBI:57305"/>
        <dbReference type="EC" id="1.4.3.19"/>
    </reaction>
</comment>
<dbReference type="GO" id="GO:0005737">
    <property type="term" value="C:cytoplasm"/>
    <property type="evidence" value="ECO:0007669"/>
    <property type="project" value="TreeGrafter"/>
</dbReference>
<keyword evidence="2" id="KW-0784">Thiamine biosynthesis</keyword>
<dbReference type="GO" id="GO:0009228">
    <property type="term" value="P:thiamine biosynthetic process"/>
    <property type="evidence" value="ECO:0007669"/>
    <property type="project" value="UniProtKB-KW"/>
</dbReference>
<dbReference type="AlphaFoldDB" id="A0A6J4S4I0"/>
<dbReference type="Gene3D" id="3.30.9.10">
    <property type="entry name" value="D-Amino Acid Oxidase, subunit A, domain 2"/>
    <property type="match status" value="1"/>
</dbReference>
<evidence type="ECO:0000256" key="5">
    <source>
        <dbReference type="ARBA" id="ARBA00050018"/>
    </source>
</evidence>
<dbReference type="GO" id="GO:0009229">
    <property type="term" value="P:thiamine diphosphate biosynthetic process"/>
    <property type="evidence" value="ECO:0007669"/>
    <property type="project" value="UniProtKB-UniPathway"/>
</dbReference>
<dbReference type="SUPFAM" id="SSF51905">
    <property type="entry name" value="FAD/NAD(P)-binding domain"/>
    <property type="match status" value="1"/>
</dbReference>
<evidence type="ECO:0000256" key="3">
    <source>
        <dbReference type="ARBA" id="ARBA00023002"/>
    </source>
</evidence>
<name>A0A6J4S4I0_9ACTN</name>
<evidence type="ECO:0000313" key="7">
    <source>
        <dbReference type="EMBL" id="CAA9485050.1"/>
    </source>
</evidence>
<dbReference type="InterPro" id="IPR006076">
    <property type="entry name" value="FAD-dep_OxRdtase"/>
</dbReference>
<dbReference type="Gene3D" id="3.50.50.60">
    <property type="entry name" value="FAD/NAD(P)-binding domain"/>
    <property type="match status" value="1"/>
</dbReference>
<dbReference type="PANTHER" id="PTHR13847">
    <property type="entry name" value="SARCOSINE DEHYDROGENASE-RELATED"/>
    <property type="match status" value="1"/>
</dbReference>
<dbReference type="NCBIfam" id="TIGR02352">
    <property type="entry name" value="thiamin_ThiO"/>
    <property type="match status" value="1"/>
</dbReference>
<comment type="pathway">
    <text evidence="1">Cofactor biosynthesis; thiamine diphosphate biosynthesis.</text>
</comment>
<dbReference type="Pfam" id="PF01266">
    <property type="entry name" value="DAO"/>
    <property type="match status" value="1"/>
</dbReference>
<gene>
    <name evidence="7" type="ORF">AVDCRST_MAG67-1050</name>
</gene>
<evidence type="ECO:0000256" key="2">
    <source>
        <dbReference type="ARBA" id="ARBA00022977"/>
    </source>
</evidence>
<dbReference type="GO" id="GO:0050660">
    <property type="term" value="F:flavin adenine dinucleotide binding"/>
    <property type="evidence" value="ECO:0007669"/>
    <property type="project" value="InterPro"/>
</dbReference>
<dbReference type="SUPFAM" id="SSF54373">
    <property type="entry name" value="FAD-linked reductases, C-terminal domain"/>
    <property type="match status" value="1"/>
</dbReference>
<evidence type="ECO:0000256" key="4">
    <source>
        <dbReference type="ARBA" id="ARBA00049872"/>
    </source>
</evidence>
<accession>A0A6J4S4I0</accession>
<dbReference type="EC" id="1.4.3.19" evidence="5"/>
<sequence length="383" mass="39658">MPQDPTATTDVAVIGGGIIGLAIAWRAAQRGLTVCVLERGEQPGTGASRVAAGMLAPVTEADAGELALLELGLRSARAWPAFAHELEQASGADPGLRRSGALVVARDRDEAEALERELGLRIELGLEVQRLLPSAARRLEPALAPTVRLALDVPGDHCADPRAVVHALAQAARRAGVTLRTGATVERVEQDAGRVTGVALAGGDVVRARRVVAAAGAWSGAIAGLPRIPLRPVKGQILRLRDPDHGPGRGLLERIVRFEGGYLVPRGDGRYVLGATMEERGFDTTVSAGGLYELLRDAGELVPGVHELVIEEMSAGLRPATPDNAPLLGPAAELEGLHWATGHHRNGILLAPVSADIVVDGLTGGGEGVGSAFAAARFSGVHA</sequence>
<organism evidence="7">
    <name type="scientific">uncultured Solirubrobacteraceae bacterium</name>
    <dbReference type="NCBI Taxonomy" id="1162706"/>
    <lineage>
        <taxon>Bacteria</taxon>
        <taxon>Bacillati</taxon>
        <taxon>Actinomycetota</taxon>
        <taxon>Thermoleophilia</taxon>
        <taxon>Solirubrobacterales</taxon>
        <taxon>Solirubrobacteraceae</taxon>
        <taxon>environmental samples</taxon>
    </lineage>
</organism>
<evidence type="ECO:0000256" key="1">
    <source>
        <dbReference type="ARBA" id="ARBA00004948"/>
    </source>
</evidence>